<dbReference type="OrthoDB" id="2973859at2"/>
<dbReference type="EMBL" id="AWTC01000002">
    <property type="protein sequence ID" value="EST13185.1"/>
    <property type="molecule type" value="Genomic_DNA"/>
</dbReference>
<reference evidence="1 2" key="1">
    <citation type="journal article" date="2013" name="Genome Announc.">
        <title>Genome Sequence of Sporolactobacillus laevolacticus DSM442, an Efficient Polymer-Grade D-Lactate Producer from Agricultural Waste Cottonseed as a Nitrogen Source.</title>
        <authorList>
            <person name="Wang H."/>
            <person name="Wang L."/>
            <person name="Ju J."/>
            <person name="Yu B."/>
            <person name="Ma Y."/>
        </authorList>
    </citation>
    <scope>NUCLEOTIDE SEQUENCE [LARGE SCALE GENOMIC DNA]</scope>
    <source>
        <strain evidence="1 2">DSM 442</strain>
    </source>
</reference>
<dbReference type="Gene3D" id="4.10.280.10">
    <property type="entry name" value="Helix-loop-helix DNA-binding domain"/>
    <property type="match status" value="1"/>
</dbReference>
<evidence type="ECO:0000313" key="1">
    <source>
        <dbReference type="EMBL" id="EST13185.1"/>
    </source>
</evidence>
<organism evidence="1 2">
    <name type="scientific">Sporolactobacillus laevolacticus DSM 442</name>
    <dbReference type="NCBI Taxonomy" id="1395513"/>
    <lineage>
        <taxon>Bacteria</taxon>
        <taxon>Bacillati</taxon>
        <taxon>Bacillota</taxon>
        <taxon>Bacilli</taxon>
        <taxon>Bacillales</taxon>
        <taxon>Sporolactobacillaceae</taxon>
        <taxon>Sporolactobacillus</taxon>
    </lineage>
</organism>
<dbReference type="SUPFAM" id="SSF140500">
    <property type="entry name" value="BAS1536-like"/>
    <property type="match status" value="1"/>
</dbReference>
<dbReference type="PATRIC" id="fig|1395513.3.peg.741"/>
<comment type="caution">
    <text evidence="1">The sequence shown here is derived from an EMBL/GenBank/DDBJ whole genome shotgun (WGS) entry which is preliminary data.</text>
</comment>
<name>V6J074_9BACL</name>
<dbReference type="InterPro" id="IPR018540">
    <property type="entry name" value="Spo0E-like"/>
</dbReference>
<proteinExistence type="predicted"/>
<sequence length="69" mass="8239">MSEFPEVRTSQEISCIHSERIEQKRQELLKTAKRHGLFAEQTLRCSQELDLMIIEIQEKYSPMREIAQF</sequence>
<dbReference type="RefSeq" id="WP_023509034.1">
    <property type="nucleotide sequence ID" value="NZ_AWTC01000002.1"/>
</dbReference>
<dbReference type="InterPro" id="IPR036638">
    <property type="entry name" value="HLH_DNA-bd_sf"/>
</dbReference>
<evidence type="ECO:0000313" key="2">
    <source>
        <dbReference type="Proteomes" id="UP000018296"/>
    </source>
</evidence>
<gene>
    <name evidence="1" type="ORF">P343_03635</name>
</gene>
<dbReference type="GO" id="GO:0046983">
    <property type="term" value="F:protein dimerization activity"/>
    <property type="evidence" value="ECO:0007669"/>
    <property type="project" value="InterPro"/>
</dbReference>
<dbReference type="STRING" id="1395513.P343_03635"/>
<protein>
    <submittedName>
        <fullName evidence="1">Stage 0 sporulation protein</fullName>
    </submittedName>
</protein>
<dbReference type="InterPro" id="IPR037208">
    <property type="entry name" value="Spo0E-like_sf"/>
</dbReference>
<dbReference type="Pfam" id="PF09388">
    <property type="entry name" value="SpoOE-like"/>
    <property type="match status" value="1"/>
</dbReference>
<dbReference type="Proteomes" id="UP000018296">
    <property type="component" value="Unassembled WGS sequence"/>
</dbReference>
<accession>V6J074</accession>
<dbReference type="GO" id="GO:0043937">
    <property type="term" value="P:regulation of sporulation"/>
    <property type="evidence" value="ECO:0007669"/>
    <property type="project" value="InterPro"/>
</dbReference>
<keyword evidence="2" id="KW-1185">Reference proteome</keyword>
<dbReference type="AlphaFoldDB" id="V6J074"/>